<reference evidence="1 2" key="1">
    <citation type="journal article" date="2014" name="Genome Announc.">
        <title>Draft genome sequences of eight enterohepatic helicobacter species isolated from both laboratory and wild rodents.</title>
        <authorList>
            <person name="Sheh A."/>
            <person name="Shen Z."/>
            <person name="Fox J.G."/>
        </authorList>
    </citation>
    <scope>NUCLEOTIDE SEQUENCE [LARGE SCALE GENOMIC DNA]</scope>
    <source>
        <strain evidence="1 2">MIT 09-6949</strain>
    </source>
</reference>
<dbReference type="Proteomes" id="UP000029733">
    <property type="component" value="Unassembled WGS sequence"/>
</dbReference>
<dbReference type="RefSeq" id="WP_138109778.1">
    <property type="nucleotide sequence ID" value="NZ_JRPR02000001.1"/>
</dbReference>
<accession>A0A4U8TBM1</accession>
<keyword evidence="2" id="KW-1185">Reference proteome</keyword>
<evidence type="ECO:0000313" key="1">
    <source>
        <dbReference type="EMBL" id="TLD97295.1"/>
    </source>
</evidence>
<evidence type="ECO:0000313" key="2">
    <source>
        <dbReference type="Proteomes" id="UP000029733"/>
    </source>
</evidence>
<proteinExistence type="predicted"/>
<organism evidence="1 2">
    <name type="scientific">Helicobacter jaachi</name>
    <dbReference type="NCBI Taxonomy" id="1677920"/>
    <lineage>
        <taxon>Bacteria</taxon>
        <taxon>Pseudomonadati</taxon>
        <taxon>Campylobacterota</taxon>
        <taxon>Epsilonproteobacteria</taxon>
        <taxon>Campylobacterales</taxon>
        <taxon>Helicobacteraceae</taxon>
        <taxon>Helicobacter</taxon>
    </lineage>
</organism>
<gene>
    <name evidence="1" type="ORF">LS71_000630</name>
</gene>
<protein>
    <submittedName>
        <fullName evidence="1">Uncharacterized protein</fullName>
    </submittedName>
</protein>
<name>A0A4U8TBM1_9HELI</name>
<dbReference type="EMBL" id="JRPR02000001">
    <property type="protein sequence ID" value="TLD97295.1"/>
    <property type="molecule type" value="Genomic_DNA"/>
</dbReference>
<comment type="caution">
    <text evidence="1">The sequence shown here is derived from an EMBL/GenBank/DDBJ whole genome shotgun (WGS) entry which is preliminary data.</text>
</comment>
<dbReference type="AlphaFoldDB" id="A0A4U8TBM1"/>
<sequence length="114" mass="12453">MILSIFCVEPLIPSRVLTAPGVVKGFCSFLICCPEISMLPKLNSSSLLFCAFCVEVDSVLDSVFLESSAFIESALFTCVCGGGGASCRILRVLCSVMLWREILRDRIYTKRATS</sequence>